<evidence type="ECO:0000313" key="3">
    <source>
        <dbReference type="Proteomes" id="UP001180020"/>
    </source>
</evidence>
<protein>
    <recommendedName>
        <fullName evidence="1">RNase H type-1 domain-containing protein</fullName>
    </recommendedName>
</protein>
<comment type="caution">
    <text evidence="2">The sequence shown here is derived from an EMBL/GenBank/DDBJ whole genome shotgun (WGS) entry which is preliminary data.</text>
</comment>
<reference evidence="2" key="2">
    <citation type="submission" date="2023-06" db="EMBL/GenBank/DDBJ databases">
        <authorList>
            <person name="Ma L."/>
            <person name="Liu K.-W."/>
            <person name="Li Z."/>
            <person name="Hsiao Y.-Y."/>
            <person name="Qi Y."/>
            <person name="Fu T."/>
            <person name="Tang G."/>
            <person name="Zhang D."/>
            <person name="Sun W.-H."/>
            <person name="Liu D.-K."/>
            <person name="Li Y."/>
            <person name="Chen G.-Z."/>
            <person name="Liu X.-D."/>
            <person name="Liao X.-Y."/>
            <person name="Jiang Y.-T."/>
            <person name="Yu X."/>
            <person name="Hao Y."/>
            <person name="Huang J."/>
            <person name="Zhao X.-W."/>
            <person name="Ke S."/>
            <person name="Chen Y.-Y."/>
            <person name="Wu W.-L."/>
            <person name="Hsu J.-L."/>
            <person name="Lin Y.-F."/>
            <person name="Huang M.-D."/>
            <person name="Li C.-Y."/>
            <person name="Huang L."/>
            <person name="Wang Z.-W."/>
            <person name="Zhao X."/>
            <person name="Zhong W.-Y."/>
            <person name="Peng D.-H."/>
            <person name="Ahmad S."/>
            <person name="Lan S."/>
            <person name="Zhang J.-S."/>
            <person name="Tsai W.-C."/>
            <person name="Van De Peer Y."/>
            <person name="Liu Z.-J."/>
        </authorList>
    </citation>
    <scope>NUCLEOTIDE SEQUENCE</scope>
    <source>
        <strain evidence="2">CP</strain>
        <tissue evidence="2">Leaves</tissue>
    </source>
</reference>
<dbReference type="InterPro" id="IPR002156">
    <property type="entry name" value="RNaseH_domain"/>
</dbReference>
<sequence length="118" mass="12848">MEAKAIAMGVTFAKSFGRQHIKVFSDSTALVNLLRGTGPGPPMIRQIVETVHHTAFDGNCITFSKVSRQAVRRAEVLAQHAMRTSSDGCTLGLQDQTIQCLLQPVWNTLVACVSYVES</sequence>
<dbReference type="Pfam" id="PF13456">
    <property type="entry name" value="RVT_3"/>
    <property type="match status" value="1"/>
</dbReference>
<dbReference type="EMBL" id="JAUJYO010000006">
    <property type="protein sequence ID" value="KAK1314140.1"/>
    <property type="molecule type" value="Genomic_DNA"/>
</dbReference>
<proteinExistence type="predicted"/>
<evidence type="ECO:0000259" key="1">
    <source>
        <dbReference type="Pfam" id="PF13456"/>
    </source>
</evidence>
<dbReference type="InterPro" id="IPR036397">
    <property type="entry name" value="RNaseH_sf"/>
</dbReference>
<feature type="domain" description="RNase H type-1" evidence="1">
    <location>
        <begin position="2"/>
        <end position="81"/>
    </location>
</feature>
<name>A0AAV9EKX2_ACOCL</name>
<dbReference type="SUPFAM" id="SSF53098">
    <property type="entry name" value="Ribonuclease H-like"/>
    <property type="match status" value="1"/>
</dbReference>
<dbReference type="Gene3D" id="3.30.420.10">
    <property type="entry name" value="Ribonuclease H-like superfamily/Ribonuclease H"/>
    <property type="match status" value="1"/>
</dbReference>
<dbReference type="GO" id="GO:0004523">
    <property type="term" value="F:RNA-DNA hybrid ribonuclease activity"/>
    <property type="evidence" value="ECO:0007669"/>
    <property type="project" value="InterPro"/>
</dbReference>
<keyword evidence="3" id="KW-1185">Reference proteome</keyword>
<evidence type="ECO:0000313" key="2">
    <source>
        <dbReference type="EMBL" id="KAK1314140.1"/>
    </source>
</evidence>
<dbReference type="GO" id="GO:0003676">
    <property type="term" value="F:nucleic acid binding"/>
    <property type="evidence" value="ECO:0007669"/>
    <property type="project" value="InterPro"/>
</dbReference>
<gene>
    <name evidence="2" type="ORF">QJS10_CPA06g02439</name>
</gene>
<dbReference type="Proteomes" id="UP001180020">
    <property type="component" value="Unassembled WGS sequence"/>
</dbReference>
<accession>A0AAV9EKX2</accession>
<reference evidence="2" key="1">
    <citation type="journal article" date="2023" name="Nat. Commun.">
        <title>Diploid and tetraploid genomes of Acorus and the evolution of monocots.</title>
        <authorList>
            <person name="Ma L."/>
            <person name="Liu K.W."/>
            <person name="Li Z."/>
            <person name="Hsiao Y.Y."/>
            <person name="Qi Y."/>
            <person name="Fu T."/>
            <person name="Tang G.D."/>
            <person name="Zhang D."/>
            <person name="Sun W.H."/>
            <person name="Liu D.K."/>
            <person name="Li Y."/>
            <person name="Chen G.Z."/>
            <person name="Liu X.D."/>
            <person name="Liao X.Y."/>
            <person name="Jiang Y.T."/>
            <person name="Yu X."/>
            <person name="Hao Y."/>
            <person name="Huang J."/>
            <person name="Zhao X.W."/>
            <person name="Ke S."/>
            <person name="Chen Y.Y."/>
            <person name="Wu W.L."/>
            <person name="Hsu J.L."/>
            <person name="Lin Y.F."/>
            <person name="Huang M.D."/>
            <person name="Li C.Y."/>
            <person name="Huang L."/>
            <person name="Wang Z.W."/>
            <person name="Zhao X."/>
            <person name="Zhong W.Y."/>
            <person name="Peng D.H."/>
            <person name="Ahmad S."/>
            <person name="Lan S."/>
            <person name="Zhang J.S."/>
            <person name="Tsai W.C."/>
            <person name="Van de Peer Y."/>
            <person name="Liu Z.J."/>
        </authorList>
    </citation>
    <scope>NUCLEOTIDE SEQUENCE</scope>
    <source>
        <strain evidence="2">CP</strain>
    </source>
</reference>
<dbReference type="AlphaFoldDB" id="A0AAV9EKX2"/>
<organism evidence="2 3">
    <name type="scientific">Acorus calamus</name>
    <name type="common">Sweet flag</name>
    <dbReference type="NCBI Taxonomy" id="4465"/>
    <lineage>
        <taxon>Eukaryota</taxon>
        <taxon>Viridiplantae</taxon>
        <taxon>Streptophyta</taxon>
        <taxon>Embryophyta</taxon>
        <taxon>Tracheophyta</taxon>
        <taxon>Spermatophyta</taxon>
        <taxon>Magnoliopsida</taxon>
        <taxon>Liliopsida</taxon>
        <taxon>Acoraceae</taxon>
        <taxon>Acorus</taxon>
    </lineage>
</organism>
<dbReference type="InterPro" id="IPR012337">
    <property type="entry name" value="RNaseH-like_sf"/>
</dbReference>